<reference evidence="2" key="1">
    <citation type="submission" date="2021-07" db="EMBL/GenBank/DDBJ databases">
        <authorList>
            <person name="Durling M."/>
        </authorList>
    </citation>
    <scope>NUCLEOTIDE SEQUENCE</scope>
</reference>
<organism evidence="2 3">
    <name type="scientific">Hymenoscyphus fraxineus</name>
    <dbReference type="NCBI Taxonomy" id="746836"/>
    <lineage>
        <taxon>Eukaryota</taxon>
        <taxon>Fungi</taxon>
        <taxon>Dikarya</taxon>
        <taxon>Ascomycota</taxon>
        <taxon>Pezizomycotina</taxon>
        <taxon>Leotiomycetes</taxon>
        <taxon>Helotiales</taxon>
        <taxon>Helotiaceae</taxon>
        <taxon>Hymenoscyphus</taxon>
    </lineage>
</organism>
<gene>
    <name evidence="2" type="ORF">HYFRA_00007143</name>
</gene>
<dbReference type="OrthoDB" id="6359816at2759"/>
<dbReference type="InterPro" id="IPR000210">
    <property type="entry name" value="BTB/POZ_dom"/>
</dbReference>
<comment type="caution">
    <text evidence="2">The sequence shown here is derived from an EMBL/GenBank/DDBJ whole genome shotgun (WGS) entry which is preliminary data.</text>
</comment>
<protein>
    <recommendedName>
        <fullName evidence="1">BTB domain-containing protein</fullName>
    </recommendedName>
</protein>
<dbReference type="Gene3D" id="3.30.710.10">
    <property type="entry name" value="Potassium Channel Kv1.1, Chain A"/>
    <property type="match status" value="1"/>
</dbReference>
<accession>A0A9N9KYJ4</accession>
<dbReference type="CDD" id="cd18186">
    <property type="entry name" value="BTB_POZ_ZBTB_KLHL-like"/>
    <property type="match status" value="1"/>
</dbReference>
<feature type="domain" description="BTB" evidence="1">
    <location>
        <begin position="17"/>
        <end position="81"/>
    </location>
</feature>
<dbReference type="EMBL" id="CAJVRL010000060">
    <property type="protein sequence ID" value="CAG8955128.1"/>
    <property type="molecule type" value="Genomic_DNA"/>
</dbReference>
<dbReference type="AlphaFoldDB" id="A0A9N9KYJ4"/>
<name>A0A9N9KYJ4_9HELO</name>
<evidence type="ECO:0000313" key="2">
    <source>
        <dbReference type="EMBL" id="CAG8955128.1"/>
    </source>
</evidence>
<dbReference type="Proteomes" id="UP000696280">
    <property type="component" value="Unassembled WGS sequence"/>
</dbReference>
<keyword evidence="3" id="KW-1185">Reference proteome</keyword>
<proteinExistence type="predicted"/>
<evidence type="ECO:0000259" key="1">
    <source>
        <dbReference type="PROSITE" id="PS50097"/>
    </source>
</evidence>
<dbReference type="PANTHER" id="PTHR47843">
    <property type="entry name" value="BTB DOMAIN-CONTAINING PROTEIN-RELATED"/>
    <property type="match status" value="1"/>
</dbReference>
<dbReference type="PROSITE" id="PS50097">
    <property type="entry name" value="BTB"/>
    <property type="match status" value="1"/>
</dbReference>
<evidence type="ECO:0000313" key="3">
    <source>
        <dbReference type="Proteomes" id="UP000696280"/>
    </source>
</evidence>
<dbReference type="InterPro" id="IPR011333">
    <property type="entry name" value="SKP1/BTB/POZ_sf"/>
</dbReference>
<dbReference type="SUPFAM" id="SSF54695">
    <property type="entry name" value="POZ domain"/>
    <property type="match status" value="1"/>
</dbReference>
<sequence length="182" mass="20870">MDTNTPQTSLASRLGKDTITLFVGPTREEFTIHKQLICALPFFRAAFEGGFVERDGKMDLPEETPEIISLFVGWIYQGKIESIYTQSHVNNLFYLYLFAEKICEIRLMDMTIDAIQDISLACDAKLEPKTFFDVCQNTPINSNIMDFCIALYAQQMTTTRMAKLKRENEDDDQGLVKRTNEL</sequence>